<name>A0A7X9E6U7_UNCKA</name>
<dbReference type="EMBL" id="JAAZNV010000006">
    <property type="protein sequence ID" value="NMB91519.1"/>
    <property type="molecule type" value="Genomic_DNA"/>
</dbReference>
<sequence length="77" mass="8510">MMEKVLVEKIVTKKFLVVGGSTIFPPFMKKVVLVIPEDSPSEELPLVAVYYKSGPFSYGSVGVLTYPDLSELRKSLS</sequence>
<evidence type="ECO:0000313" key="1">
    <source>
        <dbReference type="EMBL" id="NMB91519.1"/>
    </source>
</evidence>
<organism evidence="1 2">
    <name type="scientific">candidate division WWE3 bacterium</name>
    <dbReference type="NCBI Taxonomy" id="2053526"/>
    <lineage>
        <taxon>Bacteria</taxon>
        <taxon>Katanobacteria</taxon>
    </lineage>
</organism>
<gene>
    <name evidence="1" type="ORF">GYA37_01565</name>
</gene>
<dbReference type="AlphaFoldDB" id="A0A7X9E6U7"/>
<dbReference type="Proteomes" id="UP000590542">
    <property type="component" value="Unassembled WGS sequence"/>
</dbReference>
<evidence type="ECO:0000313" key="2">
    <source>
        <dbReference type="Proteomes" id="UP000590542"/>
    </source>
</evidence>
<proteinExistence type="predicted"/>
<comment type="caution">
    <text evidence="1">The sequence shown here is derived from an EMBL/GenBank/DDBJ whole genome shotgun (WGS) entry which is preliminary data.</text>
</comment>
<protein>
    <submittedName>
        <fullName evidence="1">Uncharacterized protein</fullName>
    </submittedName>
</protein>
<accession>A0A7X9E6U7</accession>
<reference evidence="1 2" key="1">
    <citation type="journal article" date="2020" name="Biotechnol. Biofuels">
        <title>New insights from the biogas microbiome by comprehensive genome-resolved metagenomics of nearly 1600 species originating from multiple anaerobic digesters.</title>
        <authorList>
            <person name="Campanaro S."/>
            <person name="Treu L."/>
            <person name="Rodriguez-R L.M."/>
            <person name="Kovalovszki A."/>
            <person name="Ziels R.M."/>
            <person name="Maus I."/>
            <person name="Zhu X."/>
            <person name="Kougias P.G."/>
            <person name="Basile A."/>
            <person name="Luo G."/>
            <person name="Schluter A."/>
            <person name="Konstantinidis K.T."/>
            <person name="Angelidaki I."/>
        </authorList>
    </citation>
    <scope>NUCLEOTIDE SEQUENCE [LARGE SCALE GENOMIC DNA]</scope>
    <source>
        <strain evidence="1">AS27yjCOA_202</strain>
    </source>
</reference>